<dbReference type="Proteomes" id="UP000037151">
    <property type="component" value="Unassembled WGS sequence"/>
</dbReference>
<dbReference type="AlphaFoldDB" id="A0A0L0KJP1"/>
<dbReference type="PATRIC" id="fig|42234.21.peg.1552"/>
<comment type="caution">
    <text evidence="1">The sequence shown here is derived from an EMBL/GenBank/DDBJ whole genome shotgun (WGS) entry which is preliminary data.</text>
</comment>
<evidence type="ECO:0000313" key="1">
    <source>
        <dbReference type="EMBL" id="KND38477.1"/>
    </source>
</evidence>
<dbReference type="OrthoDB" id="4227103at2"/>
<evidence type="ECO:0000313" key="2">
    <source>
        <dbReference type="Proteomes" id="UP000037151"/>
    </source>
</evidence>
<gene>
    <name evidence="1" type="ORF">IQ63_07530</name>
</gene>
<protein>
    <submittedName>
        <fullName evidence="1">Uncharacterized protein</fullName>
    </submittedName>
</protein>
<reference evidence="2" key="1">
    <citation type="submission" date="2014-07" db="EMBL/GenBank/DDBJ databases">
        <title>Genome sequencing of plant-pathogenic Streptomyces species.</title>
        <authorList>
            <person name="Harrison J."/>
            <person name="Sapp M."/>
            <person name="Thwaites R."/>
            <person name="Studholme D.J."/>
        </authorList>
    </citation>
    <scope>NUCLEOTIDE SEQUENCE [LARGE SCALE GENOMIC DNA]</scope>
    <source>
        <strain evidence="2">NCPPB 4445</strain>
    </source>
</reference>
<name>A0A0L0KJP1_9ACTN</name>
<dbReference type="RefSeq" id="WP_050369928.1">
    <property type="nucleotide sequence ID" value="NZ_KQ257806.1"/>
</dbReference>
<dbReference type="EMBL" id="JPPY01000044">
    <property type="protein sequence ID" value="KND38477.1"/>
    <property type="molecule type" value="Genomic_DNA"/>
</dbReference>
<accession>A0A0L0KJP1</accession>
<proteinExistence type="predicted"/>
<organism evidence="1 2">
    <name type="scientific">Streptomyces acidiscabies</name>
    <dbReference type="NCBI Taxonomy" id="42234"/>
    <lineage>
        <taxon>Bacteria</taxon>
        <taxon>Bacillati</taxon>
        <taxon>Actinomycetota</taxon>
        <taxon>Actinomycetes</taxon>
        <taxon>Kitasatosporales</taxon>
        <taxon>Streptomycetaceae</taxon>
        <taxon>Streptomyces</taxon>
    </lineage>
</organism>
<sequence length="226" mass="22950">MLQDIDLKYVSGTLTTTRNLTLSGSGTNLAVGGSASVSQGLYSNAVEVSNPQPGDLGMKAWAYDPASISVGQNLTDGTIYLSALYIRKSTTVTGLVYFEWNAATTPTAGQSWIGLYNSAGTKLIDAALDSAVTSIGVKNIAVTQQTLTPGLYWVALLFNGTGTGTDAQGGACNGTGGTQIFSGQGLSSGATLRFAVNGTAATTLPSSITPGSNTTTGAKPYWVGVA</sequence>